<dbReference type="InterPro" id="IPR001199">
    <property type="entry name" value="Cyt_B5-like_heme/steroid-bd"/>
</dbReference>
<dbReference type="OrthoDB" id="432299at2759"/>
<dbReference type="GO" id="GO:0020037">
    <property type="term" value="F:heme binding"/>
    <property type="evidence" value="ECO:0007669"/>
    <property type="project" value="UniProtKB-UniRule"/>
</dbReference>
<dbReference type="GO" id="GO:0004128">
    <property type="term" value="F:cytochrome-b5 reductase activity, acting on NAD(P)H"/>
    <property type="evidence" value="ECO:0007669"/>
    <property type="project" value="TreeGrafter"/>
</dbReference>
<dbReference type="PROSITE" id="PS50020">
    <property type="entry name" value="WW_DOMAIN_2"/>
    <property type="match status" value="1"/>
</dbReference>
<dbReference type="GO" id="GO:0005737">
    <property type="term" value="C:cytoplasm"/>
    <property type="evidence" value="ECO:0007669"/>
    <property type="project" value="TreeGrafter"/>
</dbReference>
<sequence>MKFSKDADLSGGVGKADPEDEGSWKVWPIAEIRKHDGPEDFWSVIRGKVYNLTPYMKYHPGGIDILMKTAGNDGTVLFDKYYEDGSASRGDDDPNVAIHSKYLPELRLSGGPHAEASSSEADRPGRRQMAVEELQVLLGLLKTDENGEAILEEPKYTAAGDAEFQARRQAIYAGEAQIAAASMGLPEGWGACLSTSEPREIFFVHLASNATQWERPEANTGPTAPATEGAAAADLS</sequence>
<dbReference type="InterPro" id="IPR001202">
    <property type="entry name" value="WW_dom"/>
</dbReference>
<comment type="similarity">
    <text evidence="4">Belongs to the cytochrome b5 family.</text>
</comment>
<dbReference type="EMBL" id="JWZX01001584">
    <property type="protein sequence ID" value="KOO33165.1"/>
    <property type="molecule type" value="Genomic_DNA"/>
</dbReference>
<proteinExistence type="inferred from homology"/>
<feature type="region of interest" description="Disordered" evidence="5">
    <location>
        <begin position="1"/>
        <end position="21"/>
    </location>
</feature>
<evidence type="ECO:0000256" key="5">
    <source>
        <dbReference type="SAM" id="MobiDB-lite"/>
    </source>
</evidence>
<dbReference type="PROSITE" id="PS50255">
    <property type="entry name" value="CYTOCHROME_B5_2"/>
    <property type="match status" value="1"/>
</dbReference>
<dbReference type="Pfam" id="PF00173">
    <property type="entry name" value="Cyt-b5"/>
    <property type="match status" value="1"/>
</dbReference>
<dbReference type="PANTHER" id="PTHR46237:SF1">
    <property type="entry name" value="CYTOCHROME B5 REDUCTASE 4"/>
    <property type="match status" value="1"/>
</dbReference>
<dbReference type="Proteomes" id="UP000037460">
    <property type="component" value="Unassembled WGS sequence"/>
</dbReference>
<evidence type="ECO:0000313" key="9">
    <source>
        <dbReference type="Proteomes" id="UP000037460"/>
    </source>
</evidence>
<dbReference type="AlphaFoldDB" id="A0A0M0K2X9"/>
<reference evidence="9" key="1">
    <citation type="journal article" date="2015" name="PLoS Genet.">
        <title>Genome Sequence and Transcriptome Analyses of Chrysochromulina tobin: Metabolic Tools for Enhanced Algal Fitness in the Prominent Order Prymnesiales (Haptophyceae).</title>
        <authorList>
            <person name="Hovde B.T."/>
            <person name="Deodato C.R."/>
            <person name="Hunsperger H.M."/>
            <person name="Ryken S.A."/>
            <person name="Yost W."/>
            <person name="Jha R.K."/>
            <person name="Patterson J."/>
            <person name="Monnat R.J. Jr."/>
            <person name="Barlow S.B."/>
            <person name="Starkenburg S.R."/>
            <person name="Cattolico R.A."/>
        </authorList>
    </citation>
    <scope>NUCLEOTIDE SEQUENCE</scope>
    <source>
        <strain evidence="9">CCMP291</strain>
    </source>
</reference>
<dbReference type="InterPro" id="IPR036020">
    <property type="entry name" value="WW_dom_sf"/>
</dbReference>
<dbReference type="InterPro" id="IPR036400">
    <property type="entry name" value="Cyt_B5-like_heme/steroid_sf"/>
</dbReference>
<dbReference type="GO" id="GO:0046872">
    <property type="term" value="F:metal ion binding"/>
    <property type="evidence" value="ECO:0007669"/>
    <property type="project" value="UniProtKB-UniRule"/>
</dbReference>
<dbReference type="PANTHER" id="PTHR46237">
    <property type="entry name" value="CYTOCHROME B5 REDUCTASE 4 FAMILY MEMBER"/>
    <property type="match status" value="1"/>
</dbReference>
<dbReference type="Gene3D" id="3.10.120.10">
    <property type="entry name" value="Cytochrome b5-like heme/steroid binding domain"/>
    <property type="match status" value="1"/>
</dbReference>
<dbReference type="SUPFAM" id="SSF51045">
    <property type="entry name" value="WW domain"/>
    <property type="match status" value="1"/>
</dbReference>
<keyword evidence="9" id="KW-1185">Reference proteome</keyword>
<evidence type="ECO:0000256" key="2">
    <source>
        <dbReference type="ARBA" id="ARBA00022723"/>
    </source>
</evidence>
<feature type="region of interest" description="Disordered" evidence="5">
    <location>
        <begin position="107"/>
        <end position="126"/>
    </location>
</feature>
<feature type="region of interest" description="Disordered" evidence="5">
    <location>
        <begin position="213"/>
        <end position="236"/>
    </location>
</feature>
<comment type="caution">
    <text evidence="8">The sequence shown here is derived from an EMBL/GenBank/DDBJ whole genome shotgun (WGS) entry which is preliminary data.</text>
</comment>
<protein>
    <submittedName>
        <fullName evidence="8">Reduced lateral root formation protein</fullName>
    </submittedName>
</protein>
<evidence type="ECO:0000256" key="1">
    <source>
        <dbReference type="ARBA" id="ARBA00022617"/>
    </source>
</evidence>
<organism evidence="8 9">
    <name type="scientific">Chrysochromulina tobinii</name>
    <dbReference type="NCBI Taxonomy" id="1460289"/>
    <lineage>
        <taxon>Eukaryota</taxon>
        <taxon>Haptista</taxon>
        <taxon>Haptophyta</taxon>
        <taxon>Prymnesiophyceae</taxon>
        <taxon>Prymnesiales</taxon>
        <taxon>Chrysochromulinaceae</taxon>
        <taxon>Chrysochromulina</taxon>
    </lineage>
</organism>
<dbReference type="SMART" id="SM01117">
    <property type="entry name" value="Cyt-b5"/>
    <property type="match status" value="1"/>
</dbReference>
<feature type="domain" description="Cytochrome b5 heme-binding" evidence="7">
    <location>
        <begin position="24"/>
        <end position="100"/>
    </location>
</feature>
<evidence type="ECO:0000256" key="3">
    <source>
        <dbReference type="ARBA" id="ARBA00023004"/>
    </source>
</evidence>
<dbReference type="InterPro" id="IPR051872">
    <property type="entry name" value="Cytochrome_b5/Flavoprotein_Rdt"/>
</dbReference>
<dbReference type="SUPFAM" id="SSF55856">
    <property type="entry name" value="Cytochrome b5-like heme/steroid binding domain"/>
    <property type="match status" value="1"/>
</dbReference>
<keyword evidence="3 4" id="KW-0408">Iron</keyword>
<dbReference type="Gene3D" id="2.20.70.10">
    <property type="match status" value="1"/>
</dbReference>
<keyword evidence="2 4" id="KW-0479">Metal-binding</keyword>
<feature type="compositionally biased region" description="Low complexity" evidence="5">
    <location>
        <begin position="218"/>
        <end position="236"/>
    </location>
</feature>
<name>A0A0M0K2X9_9EUKA</name>
<dbReference type="InterPro" id="IPR018506">
    <property type="entry name" value="Cyt_B5_heme-BS"/>
</dbReference>
<evidence type="ECO:0000259" key="7">
    <source>
        <dbReference type="PROSITE" id="PS50255"/>
    </source>
</evidence>
<evidence type="ECO:0000259" key="6">
    <source>
        <dbReference type="PROSITE" id="PS50020"/>
    </source>
</evidence>
<keyword evidence="1 4" id="KW-0349">Heme</keyword>
<evidence type="ECO:0000256" key="4">
    <source>
        <dbReference type="RuleBase" id="RU362121"/>
    </source>
</evidence>
<evidence type="ECO:0000313" key="8">
    <source>
        <dbReference type="EMBL" id="KOO33165.1"/>
    </source>
</evidence>
<feature type="domain" description="WW" evidence="6">
    <location>
        <begin position="183"/>
        <end position="218"/>
    </location>
</feature>
<accession>A0A0M0K2X9</accession>
<dbReference type="PROSITE" id="PS00191">
    <property type="entry name" value="CYTOCHROME_B5_1"/>
    <property type="match status" value="1"/>
</dbReference>
<gene>
    <name evidence="8" type="ORF">Ctob_009921</name>
</gene>